<feature type="compositionally biased region" description="Low complexity" evidence="12">
    <location>
        <begin position="1818"/>
        <end position="1831"/>
    </location>
</feature>
<feature type="compositionally biased region" description="Low complexity" evidence="12">
    <location>
        <begin position="1372"/>
        <end position="1385"/>
    </location>
</feature>
<dbReference type="PROSITE" id="PS50030">
    <property type="entry name" value="UBA"/>
    <property type="match status" value="1"/>
</dbReference>
<name>A0A336LNJ3_CULSO</name>
<evidence type="ECO:0000256" key="3">
    <source>
        <dbReference type="ARBA" id="ARBA00004906"/>
    </source>
</evidence>
<keyword evidence="5" id="KW-0597">Phosphoprotein</keyword>
<dbReference type="GO" id="GO:0000209">
    <property type="term" value="P:protein polyubiquitination"/>
    <property type="evidence" value="ECO:0007669"/>
    <property type="project" value="TreeGrafter"/>
</dbReference>
<keyword evidence="11" id="KW-0175">Coiled coil</keyword>
<feature type="compositionally biased region" description="Low complexity" evidence="12">
    <location>
        <begin position="4024"/>
        <end position="4035"/>
    </location>
</feature>
<gene>
    <name evidence="16" type="primary">CSON007388</name>
</gene>
<dbReference type="InterPro" id="IPR037197">
    <property type="entry name" value="WWE_dom_sf"/>
</dbReference>
<feature type="region of interest" description="Disordered" evidence="12">
    <location>
        <begin position="2681"/>
        <end position="2741"/>
    </location>
</feature>
<dbReference type="CDD" id="cd00078">
    <property type="entry name" value="HECTc"/>
    <property type="match status" value="1"/>
</dbReference>
<feature type="compositionally biased region" description="Basic and acidic residues" evidence="12">
    <location>
        <begin position="2109"/>
        <end position="2126"/>
    </location>
</feature>
<dbReference type="FunFam" id="3.30.2160.10:FF:000007">
    <property type="entry name" value="E3 ubiquitin-protein ligase HUWE1 isoform X2"/>
    <property type="match status" value="1"/>
</dbReference>
<keyword evidence="8" id="KW-0539">Nucleus</keyword>
<dbReference type="Gene3D" id="6.10.250.1630">
    <property type="match status" value="1"/>
</dbReference>
<dbReference type="PROSITE" id="PS50918">
    <property type="entry name" value="WWE"/>
    <property type="match status" value="1"/>
</dbReference>
<dbReference type="GO" id="GO:0061630">
    <property type="term" value="F:ubiquitin protein ligase activity"/>
    <property type="evidence" value="ECO:0007669"/>
    <property type="project" value="UniProtKB-EC"/>
</dbReference>
<feature type="compositionally biased region" description="Polar residues" evidence="12">
    <location>
        <begin position="2695"/>
        <end position="2708"/>
    </location>
</feature>
<feature type="region of interest" description="Disordered" evidence="12">
    <location>
        <begin position="2981"/>
        <end position="3003"/>
    </location>
</feature>
<feature type="region of interest" description="Disordered" evidence="12">
    <location>
        <begin position="3836"/>
        <end position="3862"/>
    </location>
</feature>
<proteinExistence type="inferred from homology"/>
<dbReference type="EMBL" id="UFQT01000027">
    <property type="protein sequence ID" value="SSX18159.1"/>
    <property type="molecule type" value="Genomic_DNA"/>
</dbReference>
<evidence type="ECO:0000256" key="4">
    <source>
        <dbReference type="ARBA" id="ARBA00012485"/>
    </source>
</evidence>
<evidence type="ECO:0000256" key="5">
    <source>
        <dbReference type="ARBA" id="ARBA00022553"/>
    </source>
</evidence>
<dbReference type="GO" id="GO:0009966">
    <property type="term" value="P:regulation of signal transduction"/>
    <property type="evidence" value="ECO:0007669"/>
    <property type="project" value="UniProtKB-ARBA"/>
</dbReference>
<dbReference type="InterPro" id="IPR010314">
    <property type="entry name" value="E3_Ub_ligase_DUF913"/>
</dbReference>
<dbReference type="Gene3D" id="3.90.1750.10">
    <property type="entry name" value="Hect, E3 ligase catalytic domains"/>
    <property type="match status" value="1"/>
</dbReference>
<dbReference type="Pfam" id="PF00632">
    <property type="entry name" value="HECT"/>
    <property type="match status" value="1"/>
</dbReference>
<feature type="compositionally biased region" description="Polar residues" evidence="12">
    <location>
        <begin position="3069"/>
        <end position="3084"/>
    </location>
</feature>
<evidence type="ECO:0000256" key="2">
    <source>
        <dbReference type="ARBA" id="ARBA00004123"/>
    </source>
</evidence>
<dbReference type="PROSITE" id="PS50237">
    <property type="entry name" value="HECT"/>
    <property type="match status" value="1"/>
</dbReference>
<dbReference type="VEuPathDB" id="VectorBase:CSON007388"/>
<dbReference type="Gene3D" id="3.30.2160.10">
    <property type="entry name" value="Hect, E3 ligase catalytic domain"/>
    <property type="match status" value="1"/>
</dbReference>
<dbReference type="SUPFAM" id="SSF117839">
    <property type="entry name" value="WWE domain"/>
    <property type="match status" value="1"/>
</dbReference>
<feature type="active site" description="Glycyl thioester intermediate" evidence="10">
    <location>
        <position position="4533"/>
    </location>
</feature>
<feature type="region of interest" description="Disordered" evidence="12">
    <location>
        <begin position="755"/>
        <end position="825"/>
    </location>
</feature>
<evidence type="ECO:0000259" key="14">
    <source>
        <dbReference type="PROSITE" id="PS50237"/>
    </source>
</evidence>
<feature type="region of interest" description="Disordered" evidence="12">
    <location>
        <begin position="3571"/>
        <end position="3639"/>
    </location>
</feature>
<dbReference type="Gene3D" id="3.30.720.50">
    <property type="match status" value="1"/>
</dbReference>
<feature type="compositionally biased region" description="Acidic residues" evidence="12">
    <location>
        <begin position="3043"/>
        <end position="3068"/>
    </location>
</feature>
<feature type="compositionally biased region" description="Low complexity" evidence="12">
    <location>
        <begin position="1482"/>
        <end position="1498"/>
    </location>
</feature>
<accession>A0A336LNJ3</accession>
<feature type="compositionally biased region" description="Low complexity" evidence="12">
    <location>
        <begin position="4110"/>
        <end position="4120"/>
    </location>
</feature>
<evidence type="ECO:0000259" key="15">
    <source>
        <dbReference type="PROSITE" id="PS50918"/>
    </source>
</evidence>
<feature type="compositionally biased region" description="Low complexity" evidence="12">
    <location>
        <begin position="2642"/>
        <end position="2654"/>
    </location>
</feature>
<evidence type="ECO:0000259" key="13">
    <source>
        <dbReference type="PROSITE" id="PS50030"/>
    </source>
</evidence>
<evidence type="ECO:0000256" key="8">
    <source>
        <dbReference type="ARBA" id="ARBA00023242"/>
    </source>
</evidence>
<evidence type="ECO:0000256" key="6">
    <source>
        <dbReference type="ARBA" id="ARBA00022679"/>
    </source>
</evidence>
<feature type="compositionally biased region" description="Basic and acidic residues" evidence="12">
    <location>
        <begin position="2681"/>
        <end position="2692"/>
    </location>
</feature>
<dbReference type="Pfam" id="PF02825">
    <property type="entry name" value="WWE"/>
    <property type="match status" value="1"/>
</dbReference>
<dbReference type="UniPathway" id="UPA00143"/>
<feature type="domain" description="WWE" evidence="15">
    <location>
        <begin position="1707"/>
        <end position="1784"/>
    </location>
</feature>
<feature type="compositionally biased region" description="Polar residues" evidence="12">
    <location>
        <begin position="2434"/>
        <end position="2455"/>
    </location>
</feature>
<feature type="compositionally biased region" description="Low complexity" evidence="12">
    <location>
        <begin position="4051"/>
        <end position="4074"/>
    </location>
</feature>
<dbReference type="InterPro" id="IPR050409">
    <property type="entry name" value="E3_ubiq-protein_ligase"/>
</dbReference>
<dbReference type="CDD" id="cd14288">
    <property type="entry name" value="UBA_HUWE1"/>
    <property type="match status" value="1"/>
</dbReference>
<feature type="region of interest" description="Disordered" evidence="12">
    <location>
        <begin position="2364"/>
        <end position="2479"/>
    </location>
</feature>
<dbReference type="FunFam" id="3.30.2410.10:FF:000004">
    <property type="entry name" value="E3 ubiquitin-protein ligase HUWE1, variant"/>
    <property type="match status" value="1"/>
</dbReference>
<dbReference type="SUPFAM" id="SSF46934">
    <property type="entry name" value="UBA-like"/>
    <property type="match status" value="1"/>
</dbReference>
<dbReference type="Pfam" id="PF00627">
    <property type="entry name" value="UBA"/>
    <property type="match status" value="1"/>
</dbReference>
<evidence type="ECO:0000256" key="7">
    <source>
        <dbReference type="ARBA" id="ARBA00022786"/>
    </source>
</evidence>
<dbReference type="InterPro" id="IPR035983">
    <property type="entry name" value="Hect_E3_ubiquitin_ligase"/>
</dbReference>
<feature type="compositionally biased region" description="Low complexity" evidence="12">
    <location>
        <begin position="2549"/>
        <end position="2563"/>
    </location>
</feature>
<dbReference type="EC" id="2.3.2.26" evidence="4"/>
<feature type="compositionally biased region" description="Acidic residues" evidence="12">
    <location>
        <begin position="2527"/>
        <end position="2539"/>
    </location>
</feature>
<protein>
    <recommendedName>
        <fullName evidence="4">HECT-type E3 ubiquitin transferase</fullName>
        <ecNumber evidence="4">2.3.2.26</ecNumber>
    </recommendedName>
</protein>
<dbReference type="Gene3D" id="3.30.2410.10">
    <property type="entry name" value="Hect, E3 ligase catalytic domain"/>
    <property type="match status" value="1"/>
</dbReference>
<comment type="pathway">
    <text evidence="3">Protein modification; protein ubiquitination.</text>
</comment>
<dbReference type="SUPFAM" id="SSF56204">
    <property type="entry name" value="Hect, E3 ligase catalytic domain"/>
    <property type="match status" value="1"/>
</dbReference>
<feature type="region of interest" description="Disordered" evidence="12">
    <location>
        <begin position="2946"/>
        <end position="2968"/>
    </location>
</feature>
<dbReference type="Pfam" id="PF06012">
    <property type="entry name" value="DUF908"/>
    <property type="match status" value="1"/>
</dbReference>
<feature type="compositionally biased region" description="Basic and acidic residues" evidence="12">
    <location>
        <begin position="1354"/>
        <end position="1371"/>
    </location>
</feature>
<feature type="region of interest" description="Disordered" evidence="12">
    <location>
        <begin position="1482"/>
        <end position="1514"/>
    </location>
</feature>
<dbReference type="InterPro" id="IPR009060">
    <property type="entry name" value="UBA-like_sf"/>
</dbReference>
<feature type="coiled-coil region" evidence="11">
    <location>
        <begin position="3804"/>
        <end position="3831"/>
    </location>
</feature>
<dbReference type="PANTHER" id="PTHR11254">
    <property type="entry name" value="HECT DOMAIN UBIQUITIN-PROTEIN LIGASE"/>
    <property type="match status" value="1"/>
</dbReference>
<feature type="compositionally biased region" description="Low complexity" evidence="12">
    <location>
        <begin position="2981"/>
        <end position="2990"/>
    </location>
</feature>
<feature type="compositionally biased region" description="Polar residues" evidence="12">
    <location>
        <begin position="755"/>
        <end position="778"/>
    </location>
</feature>
<dbReference type="Gene3D" id="1.10.8.10">
    <property type="entry name" value="DNA helicase RuvA subunit, C-terminal domain"/>
    <property type="match status" value="1"/>
</dbReference>
<feature type="compositionally biased region" description="Basic and acidic residues" evidence="12">
    <location>
        <begin position="2500"/>
        <end position="2509"/>
    </location>
</feature>
<evidence type="ECO:0000313" key="16">
    <source>
        <dbReference type="EMBL" id="SSX18159.1"/>
    </source>
</evidence>
<dbReference type="GO" id="GO:0006511">
    <property type="term" value="P:ubiquitin-dependent protein catabolic process"/>
    <property type="evidence" value="ECO:0007669"/>
    <property type="project" value="TreeGrafter"/>
</dbReference>
<feature type="compositionally biased region" description="Low complexity" evidence="12">
    <location>
        <begin position="3098"/>
        <end position="3109"/>
    </location>
</feature>
<feature type="compositionally biased region" description="Low complexity" evidence="12">
    <location>
        <begin position="2884"/>
        <end position="2909"/>
    </location>
</feature>
<feature type="compositionally biased region" description="Low complexity" evidence="12">
    <location>
        <begin position="3572"/>
        <end position="3612"/>
    </location>
</feature>
<dbReference type="SMART" id="SM00119">
    <property type="entry name" value="HECTc"/>
    <property type="match status" value="1"/>
</dbReference>
<evidence type="ECO:0000256" key="9">
    <source>
        <dbReference type="ARBA" id="ARBA00034494"/>
    </source>
</evidence>
<feature type="region of interest" description="Disordered" evidence="12">
    <location>
        <begin position="3036"/>
        <end position="3195"/>
    </location>
</feature>
<dbReference type="GO" id="GO:0005634">
    <property type="term" value="C:nucleus"/>
    <property type="evidence" value="ECO:0007669"/>
    <property type="project" value="UniProtKB-SubCell"/>
</dbReference>
<feature type="compositionally biased region" description="Acidic residues" evidence="12">
    <location>
        <begin position="2566"/>
        <end position="2590"/>
    </location>
</feature>
<evidence type="ECO:0000256" key="11">
    <source>
        <dbReference type="SAM" id="Coils"/>
    </source>
</evidence>
<dbReference type="SMART" id="SM00165">
    <property type="entry name" value="UBA"/>
    <property type="match status" value="1"/>
</dbReference>
<feature type="region of interest" description="Disordered" evidence="12">
    <location>
        <begin position="2500"/>
        <end position="2590"/>
    </location>
</feature>
<evidence type="ECO:0000256" key="12">
    <source>
        <dbReference type="SAM" id="MobiDB-lite"/>
    </source>
</evidence>
<feature type="region of interest" description="Disordered" evidence="12">
    <location>
        <begin position="2634"/>
        <end position="2654"/>
    </location>
</feature>
<feature type="compositionally biased region" description="Polar residues" evidence="12">
    <location>
        <begin position="4080"/>
        <end position="4109"/>
    </location>
</feature>
<keyword evidence="7 10" id="KW-0833">Ubl conjugation pathway</keyword>
<feature type="compositionally biased region" description="Polar residues" evidence="12">
    <location>
        <begin position="2953"/>
        <end position="2963"/>
    </location>
</feature>
<feature type="compositionally biased region" description="Polar residues" evidence="12">
    <location>
        <begin position="2418"/>
        <end position="2428"/>
    </location>
</feature>
<dbReference type="InterPro" id="IPR015940">
    <property type="entry name" value="UBA"/>
</dbReference>
<keyword evidence="6" id="KW-0808">Transferase</keyword>
<feature type="region of interest" description="Disordered" evidence="12">
    <location>
        <begin position="4010"/>
        <end position="4122"/>
    </location>
</feature>
<feature type="compositionally biased region" description="Acidic residues" evidence="12">
    <location>
        <begin position="2456"/>
        <end position="2465"/>
    </location>
</feature>
<feature type="domain" description="HECT" evidence="14">
    <location>
        <begin position="4230"/>
        <end position="4566"/>
    </location>
</feature>
<comment type="similarity">
    <text evidence="9">Belongs to the UPL family. TOM1/PTR1 subfamily.</text>
</comment>
<feature type="region of interest" description="Disordered" evidence="12">
    <location>
        <begin position="2861"/>
        <end position="2909"/>
    </location>
</feature>
<feature type="compositionally biased region" description="Polar residues" evidence="12">
    <location>
        <begin position="803"/>
        <end position="825"/>
    </location>
</feature>
<feature type="compositionally biased region" description="Polar residues" evidence="12">
    <location>
        <begin position="4036"/>
        <end position="4049"/>
    </location>
</feature>
<evidence type="ECO:0000256" key="1">
    <source>
        <dbReference type="ARBA" id="ARBA00000885"/>
    </source>
</evidence>
<dbReference type="Pfam" id="PF06025">
    <property type="entry name" value="DUF913"/>
    <property type="match status" value="1"/>
</dbReference>
<dbReference type="FunFam" id="3.90.1750.10:FF:000003">
    <property type="entry name" value="E3 ubiquitin-protein ligase UPL1"/>
    <property type="match status" value="1"/>
</dbReference>
<dbReference type="InterPro" id="IPR000569">
    <property type="entry name" value="HECT_dom"/>
</dbReference>
<feature type="compositionally biased region" description="Acidic residues" evidence="12">
    <location>
        <begin position="780"/>
        <end position="790"/>
    </location>
</feature>
<comment type="subcellular location">
    <subcellularLocation>
        <location evidence="2">Nucleus</location>
    </subcellularLocation>
</comment>
<feature type="compositionally biased region" description="Low complexity" evidence="12">
    <location>
        <begin position="3176"/>
        <end position="3190"/>
    </location>
</feature>
<dbReference type="InterPro" id="IPR004170">
    <property type="entry name" value="WWE_dom"/>
</dbReference>
<feature type="region of interest" description="Disordered" evidence="12">
    <location>
        <begin position="2088"/>
        <end position="2139"/>
    </location>
</feature>
<feature type="region of interest" description="Disordered" evidence="12">
    <location>
        <begin position="1800"/>
        <end position="1831"/>
    </location>
</feature>
<evidence type="ECO:0000256" key="10">
    <source>
        <dbReference type="PROSITE-ProRule" id="PRU00104"/>
    </source>
</evidence>
<feature type="compositionally biased region" description="Low complexity" evidence="12">
    <location>
        <begin position="2092"/>
        <end position="2106"/>
    </location>
</feature>
<reference evidence="16" key="1">
    <citation type="submission" date="2018-07" db="EMBL/GenBank/DDBJ databases">
        <authorList>
            <person name="Quirk P.G."/>
            <person name="Krulwich T.A."/>
        </authorList>
    </citation>
    <scope>NUCLEOTIDE SEQUENCE</scope>
</reference>
<comment type="catalytic activity">
    <reaction evidence="1">
        <text>S-ubiquitinyl-[E2 ubiquitin-conjugating enzyme]-L-cysteine + [acceptor protein]-L-lysine = [E2 ubiquitin-conjugating enzyme]-L-cysteine + N(6)-ubiquitinyl-[acceptor protein]-L-lysine.</text>
        <dbReference type="EC" id="2.3.2.26"/>
    </reaction>
</comment>
<organism evidence="16">
    <name type="scientific">Culicoides sonorensis</name>
    <name type="common">Biting midge</name>
    <dbReference type="NCBI Taxonomy" id="179676"/>
    <lineage>
        <taxon>Eukaryota</taxon>
        <taxon>Metazoa</taxon>
        <taxon>Ecdysozoa</taxon>
        <taxon>Arthropoda</taxon>
        <taxon>Hexapoda</taxon>
        <taxon>Insecta</taxon>
        <taxon>Pterygota</taxon>
        <taxon>Neoptera</taxon>
        <taxon>Endopterygota</taxon>
        <taxon>Diptera</taxon>
        <taxon>Nematocera</taxon>
        <taxon>Chironomoidea</taxon>
        <taxon>Ceratopogonidae</taxon>
        <taxon>Ceratopogoninae</taxon>
        <taxon>Culicoides</taxon>
        <taxon>Monoculicoides</taxon>
    </lineage>
</organism>
<dbReference type="InterPro" id="IPR041918">
    <property type="entry name" value="UBA_HUWE1"/>
</dbReference>
<dbReference type="PANTHER" id="PTHR11254:SF67">
    <property type="entry name" value="E3 UBIQUITIN-PROTEIN LIGASE HUWE1"/>
    <property type="match status" value="1"/>
</dbReference>
<feature type="region of interest" description="Disordered" evidence="12">
    <location>
        <begin position="1354"/>
        <end position="1409"/>
    </location>
</feature>
<dbReference type="InterPro" id="IPR025527">
    <property type="entry name" value="HUWE1/Rev1_UBM"/>
</dbReference>
<feature type="domain" description="UBA" evidence="13">
    <location>
        <begin position="1399"/>
        <end position="1443"/>
    </location>
</feature>
<dbReference type="OMA" id="ADEMKYG"/>
<feature type="compositionally biased region" description="Polar residues" evidence="12">
    <location>
        <begin position="3851"/>
        <end position="3862"/>
    </location>
</feature>
<dbReference type="GO" id="GO:0005737">
    <property type="term" value="C:cytoplasm"/>
    <property type="evidence" value="ECO:0007669"/>
    <property type="project" value="TreeGrafter"/>
</dbReference>
<dbReference type="InterPro" id="IPR010309">
    <property type="entry name" value="E3_Ub_ligase_DUF908"/>
</dbReference>
<feature type="compositionally biased region" description="Low complexity" evidence="12">
    <location>
        <begin position="2388"/>
        <end position="2412"/>
    </location>
</feature>
<dbReference type="Pfam" id="PF14377">
    <property type="entry name" value="UBM"/>
    <property type="match status" value="3"/>
</dbReference>
<feature type="compositionally biased region" description="Polar residues" evidence="12">
    <location>
        <begin position="2364"/>
        <end position="2387"/>
    </location>
</feature>
<sequence length="4566" mass="505394">MKVDTSRLKKGPSEVPPECQQLIDKLRSCNRQELAVELAKIETWTFGKCELCHWIEILDIFDDILADATFEDPTCGLYMTCDVCYKEEDVKLLLLVLNFTTLLIEHSFSRHLYNSIEHLTALLQSINLDIVLGVLNLLYMFSKRSNFLSRLGCNKKSAVSNRLKYIAENWGGKDSGFGLAECCCEKIEIPASVSSFYYEYYKSDGSMETVHLDDKELAEKDIRLLTEQIVRKLNDDITDDQKYHIFCRVRLSKTFKDYKSRLLLVQARLQALSVLIYSDALTGHIHQLIYPGFLEELVELLELQKSNLVEIRAAALRTLTSIIHLERSSQYMRKTETRLNVIIDVTGASSYHGFLPSMVRSCINNLIASTTDPKNTDTSQFPLQLATALFSFLYHLASYEGGAESLVSCGMMESLLKVINWSGNELEHITFVTRAVRVIDLITNIDMQSFQSHDGLNNFIDRLNIEVNLCRIEQPYEIQPNRDNRSMSPELFEHQSETGSNMNSIDELGGEGDSMHSEDVNMSQVSPRDHISSPKATLLDEPLPGKACLPQRAALLKSMLNFLKKAIQDTTFSDSIRHVMEGSLPNSLKHIISNAEYYGPSLFLLATDVVTVYVFQEPSFLSSLQDNGLTDVILQALLKKDVPATREVLGSLPNVFSALCLNTRGLLSFVKYNPFDKLFKVLLSPVYLSAMRRRRSSDPIGDTASNLGNAMDELMRNQPSLKTDATKAIIKLLQDLVELGTDPKYICWRAQNKNEVSPNSGSLSSRQSNANNQDMNAGSSDDEDEDEEEASTSSHNNHRDENGQNTNETSGTNTEQDSAQSSSSTERIPIALIDYILNVMKFVDAILSNNSTDDHCREFVEHGGLQPLLAILSLPNLPVTSCNTPITATAQAVASVCKSILNLAHEPQVLQVGLEQLSTVVENLKPLQSHLEQPNGSVLLRELANCGNIDQAFTNASATPILHAMNAVHGYVVMLVHVCRTGQTDIRTMSLTKWSQDNAFGKQLLQKLVQLYTALVWESTLLLALCTDDISTGCNFGKEDIDKMIPSDLKGISEVNWNEVVVNLSAMEGKTDEQGTSLVSNSMEVDNSESNSSTKSGGQKKVFASATQLKYIKSLLLASSRLGRALAELFGLLVKLSVGTATRQRRGQSFPATPQYTSPASKEIARVLSYILVDGLSFNKLPPSPIPKLKLIFLICSVGFTSPMLFDEKRFAYHLMLQKFIEEGGLEVFFEMFRWALTAGHTIPIHRAIESNNLPDGTGEFLDAWLILLEKMVNPRAILESPHVISAKTSRQKPDFDPTQYLINVHRFAYQSVMHLWGCAPLKTYGLRMSESILTILKHIFRGEKIIAEKYVDKSKEKETKDAEEAKKETTTTESSSTSAETPQVEPTPTPAPTEASEEPDPRVNPDHLTQLMDMGFNREQCTEALLATGGSVEQATEYLLNNPMNSSDLSAAAEEIASNIPNSMDVDVTEEVIRAILMSIGDSSSGTGSSSGPSSTGALKKSSDAKPGTSSGTVTAPIKEAYKKYLSETPLPKTTFDQFSENALKTCLSLLDELPDSVYRVCDLLVTISKRNGDTWRDDMLNNLVDEISDCLDFLIRVLNYDTLSNEAMDESGAHSPESFVTGAMASKTAVRIHLFTLLFEGQYQELKIPCASAMVRKDVLPKLVKVIIDIERILKMGDKKTTVTPKWLAPLFLLVDLYEKVAVYTQRKAEMHEVTTRTWKWYDLSSAKWNSYSPASNKVINDAYWNNEPSARITFGRQRYTINFSCMNQVNEETGNHRPVILSLKCMEKDLPIFAPSTTSVGSSHIGGGDAVPAPTSSNPSSSNLPSTQSLSQMILDSTPTEDATPSIPLPEQNKEENRKANIFKIDINQLTSTAQVTQTAETVKFPSVVLEGLEQFNTKDLVGACVRLMSHDFDKDTLHAIMRVCLRLTRSFENAEVFAREGGVKLLLQMKQSSGYVGFTTLATLLIRHVIEEPKTLTLAMENVIYSRTLPMHPPGCKELLYMTRQMSSAISRNPLKFKEVAQQLLRIDVEILKRNQLNEDNRYLLKSLHPPGPRDFKLEDPVAIQAVKDLLQFLIQPDVPISSTNIASTSTQKSSSSKTYSSIESRAEQSNRSTDNRFDDRFGPIANPRTSSTASKANELINQAKSATSVQSNANSDKTLLSKTDILRILGDAVRSYQTVSLLITQHVYKAGAIPSISEDITALAYILDKLLYTSENGQDKECGTMAQFLISGLAATSDVVSVQYAVVTEVKSALLRAFVMPESMEKHLQIEMITGLIPVMIDSYVSTDNHLLSKSQQFQSARYNIFYIMLRKGLISDLAKAPQYLDLSGPHTVATINYILKSLELLLRMSNEPLATSLFNKKKSGTQGPGNNATTSQTGANQPSTSTASATATATTPSTSTGTSSGAVRRNSRNNLQGTNRGTVPTVVQEEQQSTSGANPLSESTAAQDETMTDDSENTDYDISTVPESGIETTSEAQIQVDLSEILNSFLRDDLNNENEDRGRPRSRGMIVADDNIANAEGEGDTEHDNEDGEFSNMRGETGDSSSESGDDSVSNASDQEGPELEEEEEASENEDEGDEQSDLDVDEETRQFIEMYDQNVYSVRSPNIPELERDNEDILMIQYNANSTRENETEGENNAGGAAGGAANIPPTTNAIGEINNDFDRRLFASLEQQGRRRLEQSRADDGLNSANNGTNDENQATVAAHPLLVRRHSTSQPNEGPLRYAMNRGSRSGRQRRFNYLGTSGRGTNPPIILQRLLGPSSTTGAGTVTLRAPNGVVLMDNFNLISNNDDENGEIDLSHGHMFNRGISNHTNNNSTALNWWFEESKILGLESQPDVCLTICDQLVPDLEKYKEQDLAKSRSKRKKKVTEEQEKTQAEATPTTVSGPFTAGTSSTATSAIPTDTEFNVVPNLREAFTSTPLVNQNINATSTQLEEMQINPDAEPRQSASSNLVTQTSSAVQENQANNQVETANQQNNENASNAGDGDSEMNDASSMRPQASDLTFNSESFFLEESEDSVDENLQSQRITSIFSDEGNSDDDDSSDSDSDEEDNEQYIDEQSDNPTLSSDQNPPTQGVTVAEINAPPGSNDTPVVSQVPTPVSGTQDTEMAIDAPESEEMELTPPVLVENPASERLGENNEEGAPMDTASNEEGAVGGSSQPASEEARPGPESSSENPVESSSSGQQDIDPAIRSILGDLEVPEGIDASFLAALPPEMREEVIAEHMRQQRIRQRATQPPPAVVPANEAAAPIAEVNPEFLAALPPNIQEEVLAQQRLEQQRQAAVSMNPNDPVDAAAFFQNLTPSLRQAILTDMEESQISVLPPELAAEAQNLRRDWESRNRQMMQMRLLNQIGTSANFHSFFRHRSRNVDPRQYLPRTSYIQLNSNAITIRGNVHASNVLSNMERPGGPLIDHEALASILVLLFIDDPNISTLRLYRVIKNLCYHVPTRKWIIRALLSIIEKCSEELNMGTKLMAIEGNCEASKPEWLNIRLDSALSCRTNVFLMKRQSASGGVIRKNESPITVHPKASPIVCRHTVDLLIFLAKSFPVHFLPLKKTAEQQQATISSQPSTSTSLTTTLATTSTTTVSKSKSKTSTTSSSSSSSGIASLKKDDSSSTGPVAGPSTPVTSDKPTEFWEILSGLDAKINQQRKLSSKLTRPPKEFNEPDVVVFEVSPFAQLIKILSHDTVKNSSQLTDKVLRLLSLISVALPDSKNKAGGNARNKPPQNYHVKQLFDDNNQAETETHLGVIVQVLTSKACSEDGLEDATALLLNLSKCSNKTRYVIHYLLLNGAYSVSRMVLKHINDLMQELKQLKNKRNDVPMEVPTKVSVSESMPVDEEMDLPSTSSGNAASSQVKVRGGVLQDRFTKDQVIIMAPNKVKATCDLQLPSMAPLISKTSSQAFFLRILKVITQIRDSVYQTMKNEANSATKTIEPNQLELSPLSETLKLDTLWDTLSECLKELEETSDHHAVLVLQPTVEAFFLVHASSQNKNACALLKEAENKANQETPNTDEQGNEPNETGNTETNVQQQASGETQQTPDLISPAPESESTTTTSTTSDAIASPDQGNVAMESTPTETVPVSASAGNESVSMAEPNQDQTAGAGDSGASSSLPKLGLFTQLSQQQQPAPPLDPDQKKFLQFAETHRVVLNQILRQSTTHLADGPFAVLVDHTRILDFDIKRRYFRTELERLDEGIRREELAIHVHRVTVFEDSFRELYRRTPEEWKNRFYIVFEDEEGQDAGGLLREWYVIISREIFNPMYALFCVSPGDRVTYMINPSSHANPNHLCYYKFVGRVIAKAIYDNKLLECYFTRSFYKHILGTAVKYTDMESEDYEFYQGLVFLIEHTVAELGYDLTFSLEVQEFGVTEVRDLIPNGRNIVVTEETKLEYVHLVCQLKMSGSIRQQLNAFLEGFYDIIPKRLISIFNEQELELLISGLPNIDIEDLKANTEYHKYQANSIQVQWFWRALRSFDQADRAKFLQFVTGTSKVPLQGFASLEGMNGVQKFQIHRDDRSTDRLPSAHTCFNQLDLPVYKTYDKLRSSLLKAIHECSEGFGFA</sequence>